<dbReference type="InterPro" id="IPR050174">
    <property type="entry name" value="Protocadherin/Cadherin-CA"/>
</dbReference>
<keyword evidence="8 13" id="KW-1133">Transmembrane helix</keyword>
<dbReference type="FunFam" id="2.60.40.60:FF:000007">
    <property type="entry name" value="Protocadherin alpha 2"/>
    <property type="match status" value="1"/>
</dbReference>
<dbReference type="SUPFAM" id="SSF49313">
    <property type="entry name" value="Cadherin-like"/>
    <property type="match status" value="7"/>
</dbReference>
<evidence type="ECO:0000256" key="7">
    <source>
        <dbReference type="ARBA" id="ARBA00022889"/>
    </source>
</evidence>
<dbReference type="PANTHER" id="PTHR24028">
    <property type="entry name" value="CADHERIN-87A"/>
    <property type="match status" value="1"/>
</dbReference>
<feature type="compositionally biased region" description="Polar residues" evidence="12">
    <location>
        <begin position="1067"/>
        <end position="1076"/>
    </location>
</feature>
<comment type="subcellular location">
    <subcellularLocation>
        <location evidence="1">Cell membrane</location>
        <topology evidence="1">Single-pass type I membrane protein</topology>
    </subcellularLocation>
</comment>
<dbReference type="FunFam" id="2.60.40.60:FF:000005">
    <property type="entry name" value="Protocadherin 9"/>
    <property type="match status" value="1"/>
</dbReference>
<keyword evidence="5" id="KW-0677">Repeat</keyword>
<evidence type="ECO:0000256" key="5">
    <source>
        <dbReference type="ARBA" id="ARBA00022737"/>
    </source>
</evidence>
<keyword evidence="2" id="KW-1003">Cell membrane</keyword>
<dbReference type="PROSITE" id="PS50268">
    <property type="entry name" value="CADHERIN_2"/>
    <property type="match status" value="7"/>
</dbReference>
<keyword evidence="16" id="KW-1185">Reference proteome</keyword>
<accession>A0AAD9JCE9</accession>
<feature type="domain" description="Cadherin" evidence="14">
    <location>
        <begin position="1"/>
        <end position="112"/>
    </location>
</feature>
<gene>
    <name evidence="15" type="ORF">LSH36_402g02022</name>
</gene>
<keyword evidence="7" id="KW-0130">Cell adhesion</keyword>
<reference evidence="15" key="1">
    <citation type="journal article" date="2023" name="Mol. Biol. Evol.">
        <title>Third-Generation Sequencing Reveals the Adaptive Role of the Epigenome in Three Deep-Sea Polychaetes.</title>
        <authorList>
            <person name="Perez M."/>
            <person name="Aroh O."/>
            <person name="Sun Y."/>
            <person name="Lan Y."/>
            <person name="Juniper S.K."/>
            <person name="Young C.R."/>
            <person name="Angers B."/>
            <person name="Qian P.Y."/>
        </authorList>
    </citation>
    <scope>NUCLEOTIDE SEQUENCE</scope>
    <source>
        <strain evidence="15">P08H-3</strain>
    </source>
</reference>
<feature type="domain" description="Cadherin" evidence="14">
    <location>
        <begin position="335"/>
        <end position="438"/>
    </location>
</feature>
<dbReference type="InterPro" id="IPR015919">
    <property type="entry name" value="Cadherin-like_sf"/>
</dbReference>
<evidence type="ECO:0000256" key="11">
    <source>
        <dbReference type="PROSITE-ProRule" id="PRU00043"/>
    </source>
</evidence>
<dbReference type="PRINTS" id="PR00205">
    <property type="entry name" value="CADHERIN"/>
</dbReference>
<feature type="transmembrane region" description="Helical" evidence="13">
    <location>
        <begin position="765"/>
        <end position="790"/>
    </location>
</feature>
<dbReference type="AlphaFoldDB" id="A0AAD9JCE9"/>
<feature type="domain" description="Cadherin" evidence="14">
    <location>
        <begin position="447"/>
        <end position="542"/>
    </location>
</feature>
<comment type="caution">
    <text evidence="15">The sequence shown here is derived from an EMBL/GenBank/DDBJ whole genome shotgun (WGS) entry which is preliminary data.</text>
</comment>
<keyword evidence="9 13" id="KW-0472">Membrane</keyword>
<feature type="domain" description="Cadherin" evidence="14">
    <location>
        <begin position="650"/>
        <end position="756"/>
    </location>
</feature>
<evidence type="ECO:0000256" key="8">
    <source>
        <dbReference type="ARBA" id="ARBA00022989"/>
    </source>
</evidence>
<organism evidence="15 16">
    <name type="scientific">Paralvinella palmiformis</name>
    <dbReference type="NCBI Taxonomy" id="53620"/>
    <lineage>
        <taxon>Eukaryota</taxon>
        <taxon>Metazoa</taxon>
        <taxon>Spiralia</taxon>
        <taxon>Lophotrochozoa</taxon>
        <taxon>Annelida</taxon>
        <taxon>Polychaeta</taxon>
        <taxon>Sedentaria</taxon>
        <taxon>Canalipalpata</taxon>
        <taxon>Terebellida</taxon>
        <taxon>Terebelliformia</taxon>
        <taxon>Alvinellidae</taxon>
        <taxon>Paralvinella</taxon>
    </lineage>
</organism>
<evidence type="ECO:0000256" key="3">
    <source>
        <dbReference type="ARBA" id="ARBA00022692"/>
    </source>
</evidence>
<dbReference type="GO" id="GO:0007156">
    <property type="term" value="P:homophilic cell adhesion via plasma membrane adhesion molecules"/>
    <property type="evidence" value="ECO:0007669"/>
    <property type="project" value="InterPro"/>
</dbReference>
<dbReference type="InterPro" id="IPR002126">
    <property type="entry name" value="Cadherin-like_dom"/>
</dbReference>
<feature type="compositionally biased region" description="Basic and acidic residues" evidence="12">
    <location>
        <begin position="873"/>
        <end position="891"/>
    </location>
</feature>
<keyword evidence="4" id="KW-0732">Signal</keyword>
<dbReference type="FunFam" id="2.60.40.60:FF:000020">
    <property type="entry name" value="Dachsous cadherin-related 1b"/>
    <property type="match status" value="2"/>
</dbReference>
<dbReference type="GO" id="GO:0005886">
    <property type="term" value="C:plasma membrane"/>
    <property type="evidence" value="ECO:0007669"/>
    <property type="project" value="UniProtKB-SubCell"/>
</dbReference>
<evidence type="ECO:0000256" key="12">
    <source>
        <dbReference type="SAM" id="MobiDB-lite"/>
    </source>
</evidence>
<feature type="domain" description="Cadherin" evidence="14">
    <location>
        <begin position="223"/>
        <end position="330"/>
    </location>
</feature>
<sequence length="1088" mass="120425">MREELPVDTVIGNVKTDAVLTNDFRAEDIDRLSFSILTPVDGSHSNGNYFQIEESSGILKVMRLLDRDREDICAFRKRCIIMFDVAVGPEDIFRVITVQVVVDDVNDNTPVFGLNEINLNISELDTIGSSYQLPAVYDPDGDAFGVTKMSVSPAKGQFAVRWMRTSDGRIMPRLELLQSLDREKVTTFDLTISATDGGSPPKSAILLVHVDILDANDNVPRFKERKYEVRVPEDLRTGTTVIQVKADDPDFGNNGRVTYKLGTSTVEQYGELFQISEITGEINVIGNLDREIQDIYYLNVVASDGGDDVRHTSATVTVFVDDVNDNAPVLRISTLTENGVARVIEASPVGTFVALLSIRDLDWGRNANVTCNLNNGNFRLDMLQTNQFKIVTNIDIDRELETNYTIKVFCHDQGFPQKSSVAMVTVQVDDINDNRPTFVFDDVTIHVTENIHPGSIIGQVTASDNDYKDNGLVTYQTLDTLDTYIRVSDDTGVITTITTLDREDIEKFVIYIIARDHGEPSLSSTATVTVIIDDVNDAVPVFNNPSYTFVVVENDGSRRKLGHLAATDRDNPPYNRIQYSLRGQNAYYLDIDPANGTLYAVKPLDRETTSVIHLEAVATDSDNPTFKGLANVTVYVSDVNDHVPKIVFPSLSNNTIEISNQLQAGDVVTTIQATDGDTGQNAMLEYFLTFPQKDDNKFVINRENGIITADSDLSRLDNELVHCTVVVKDGGIPSLVTSTNLTILINSTILLPEPLVDVKGLDINITIVIIVIATTLVLVAILIGAIILVFRKMRRKKNEPMYSVEKMGEFAAKNGQLDIEKQQQQQQQREKIDCNNDLKSGIKILETSRSKTELDRESLGSGEGSTTDSGRGASEEGDHEKNIVSRHDGNADLKSGCPSPNDTTVGSNVSLDHNSTLPKRHLKNKNVTFEDDVMMNKSLPDNENSYSSRSYDSCPVIRFQSPNSVSYTGLEPWSPDENFGQYNVSASHNTPRRTVRNVKAKDRCKKMESLIGNSGQSDSGHMIQSDPTLFSRYDRSNQNRGHYDFADANSLLRYKSQGTDDSMSEITSAASTTSGSYIIENDDPPCNC</sequence>
<evidence type="ECO:0000256" key="1">
    <source>
        <dbReference type="ARBA" id="ARBA00004251"/>
    </source>
</evidence>
<dbReference type="Proteomes" id="UP001208570">
    <property type="component" value="Unassembled WGS sequence"/>
</dbReference>
<feature type="domain" description="Cadherin" evidence="14">
    <location>
        <begin position="113"/>
        <end position="222"/>
    </location>
</feature>
<feature type="compositionally biased region" description="Basic and acidic residues" evidence="12">
    <location>
        <begin position="846"/>
        <end position="858"/>
    </location>
</feature>
<dbReference type="CDD" id="cd11304">
    <property type="entry name" value="Cadherin_repeat"/>
    <property type="match status" value="7"/>
</dbReference>
<name>A0AAD9JCE9_9ANNE</name>
<feature type="region of interest" description="Disordered" evidence="12">
    <location>
        <begin position="1067"/>
        <end position="1088"/>
    </location>
</feature>
<feature type="region of interest" description="Disordered" evidence="12">
    <location>
        <begin position="845"/>
        <end position="916"/>
    </location>
</feature>
<evidence type="ECO:0000256" key="4">
    <source>
        <dbReference type="ARBA" id="ARBA00022729"/>
    </source>
</evidence>
<evidence type="ECO:0000256" key="9">
    <source>
        <dbReference type="ARBA" id="ARBA00023136"/>
    </source>
</evidence>
<dbReference type="InterPro" id="IPR020894">
    <property type="entry name" value="Cadherin_CS"/>
</dbReference>
<dbReference type="PANTHER" id="PTHR24028:SF146">
    <property type="entry name" value="CADHERIN 96CB, ISOFORM D-RELATED"/>
    <property type="match status" value="1"/>
</dbReference>
<evidence type="ECO:0000259" key="14">
    <source>
        <dbReference type="PROSITE" id="PS50268"/>
    </source>
</evidence>
<dbReference type="PROSITE" id="PS00232">
    <property type="entry name" value="CADHERIN_1"/>
    <property type="match status" value="4"/>
</dbReference>
<evidence type="ECO:0000256" key="10">
    <source>
        <dbReference type="ARBA" id="ARBA00023180"/>
    </source>
</evidence>
<keyword evidence="10" id="KW-0325">Glycoprotein</keyword>
<keyword evidence="3 13" id="KW-0812">Transmembrane</keyword>
<evidence type="ECO:0000313" key="16">
    <source>
        <dbReference type="Proteomes" id="UP001208570"/>
    </source>
</evidence>
<dbReference type="Gene3D" id="2.60.40.60">
    <property type="entry name" value="Cadherins"/>
    <property type="match status" value="7"/>
</dbReference>
<evidence type="ECO:0000313" key="15">
    <source>
        <dbReference type="EMBL" id="KAK2150513.1"/>
    </source>
</evidence>
<dbReference type="FunFam" id="2.60.40.60:FF:000004">
    <property type="entry name" value="Protocadherin 1 gamma 2"/>
    <property type="match status" value="1"/>
</dbReference>
<dbReference type="FunFam" id="2.60.40.60:FF:000092">
    <property type="entry name" value="Protocadherin 8"/>
    <property type="match status" value="1"/>
</dbReference>
<protein>
    <recommendedName>
        <fullName evidence="14">Cadherin domain-containing protein</fullName>
    </recommendedName>
</protein>
<proteinExistence type="predicted"/>
<evidence type="ECO:0000256" key="6">
    <source>
        <dbReference type="ARBA" id="ARBA00022837"/>
    </source>
</evidence>
<keyword evidence="6 11" id="KW-0106">Calcium</keyword>
<evidence type="ECO:0000256" key="13">
    <source>
        <dbReference type="SAM" id="Phobius"/>
    </source>
</evidence>
<feature type="compositionally biased region" description="Polar residues" evidence="12">
    <location>
        <begin position="898"/>
        <end position="916"/>
    </location>
</feature>
<feature type="domain" description="Cadherin" evidence="14">
    <location>
        <begin position="543"/>
        <end position="646"/>
    </location>
</feature>
<dbReference type="GO" id="GO:0005509">
    <property type="term" value="F:calcium ion binding"/>
    <property type="evidence" value="ECO:0007669"/>
    <property type="project" value="UniProtKB-UniRule"/>
</dbReference>
<evidence type="ECO:0000256" key="2">
    <source>
        <dbReference type="ARBA" id="ARBA00022475"/>
    </source>
</evidence>
<dbReference type="Pfam" id="PF00028">
    <property type="entry name" value="Cadherin"/>
    <property type="match status" value="5"/>
</dbReference>
<dbReference type="EMBL" id="JAODUP010000402">
    <property type="protein sequence ID" value="KAK2150513.1"/>
    <property type="molecule type" value="Genomic_DNA"/>
</dbReference>
<dbReference type="SMART" id="SM00112">
    <property type="entry name" value="CA"/>
    <property type="match status" value="7"/>
</dbReference>